<sequence>MQRFAWSLLLLVSAASLDAGEPIPSTTHELRESTPAPLTEGGIVLTFDDRNFDGWMQALPLLDEFGAKATFFISGKIDAVAIDAIQKLQAYGHAIGSHSVNHLKAVEYFEENSAETFMRREITPQLSEFQAANVTAVSFAYPMSRNNAATDEALSKVFRHLRTGKSIAANERLCEQDAFFVPAAKIGDHGCLHGKGIDFAPTRPDRTYEQIDGAFDRAAKNNEIIVLYAHRIAESGNGNFITPEALTRILQSAQQRGLRFYTFNDLP</sequence>
<dbReference type="InterPro" id="IPR011330">
    <property type="entry name" value="Glyco_hydro/deAcase_b/a-brl"/>
</dbReference>
<dbReference type="PROSITE" id="PS51677">
    <property type="entry name" value="NODB"/>
    <property type="match status" value="1"/>
</dbReference>
<dbReference type="GO" id="GO:0016810">
    <property type="term" value="F:hydrolase activity, acting on carbon-nitrogen (but not peptide) bonds"/>
    <property type="evidence" value="ECO:0007669"/>
    <property type="project" value="InterPro"/>
</dbReference>
<dbReference type="AlphaFoldDB" id="A0A0J1BDT3"/>
<proteinExistence type="predicted"/>
<dbReference type="SUPFAM" id="SSF88713">
    <property type="entry name" value="Glycoside hydrolase/deacetylase"/>
    <property type="match status" value="1"/>
</dbReference>
<dbReference type="OrthoDB" id="258610at2"/>
<dbReference type="PANTHER" id="PTHR34216:SF11">
    <property type="entry name" value="CHITOOLIGOSACCHARIDE DEACETYLASE"/>
    <property type="match status" value="1"/>
</dbReference>
<dbReference type="PANTHER" id="PTHR34216">
    <property type="match status" value="1"/>
</dbReference>
<dbReference type="STRING" id="595434.RISK_003046"/>
<organism evidence="4 5">
    <name type="scientific">Rhodopirellula islandica</name>
    <dbReference type="NCBI Taxonomy" id="595434"/>
    <lineage>
        <taxon>Bacteria</taxon>
        <taxon>Pseudomonadati</taxon>
        <taxon>Planctomycetota</taxon>
        <taxon>Planctomycetia</taxon>
        <taxon>Pirellulales</taxon>
        <taxon>Pirellulaceae</taxon>
        <taxon>Rhodopirellula</taxon>
    </lineage>
</organism>
<evidence type="ECO:0000256" key="2">
    <source>
        <dbReference type="SAM" id="SignalP"/>
    </source>
</evidence>
<accession>A0A0J1BDT3</accession>
<evidence type="ECO:0000256" key="1">
    <source>
        <dbReference type="ARBA" id="ARBA00022729"/>
    </source>
</evidence>
<keyword evidence="1 2" id="KW-0732">Signal</keyword>
<dbReference type="PATRIC" id="fig|595434.4.peg.2904"/>
<feature type="signal peptide" evidence="2">
    <location>
        <begin position="1"/>
        <end position="19"/>
    </location>
</feature>
<dbReference type="EMBL" id="LECT01000025">
    <property type="protein sequence ID" value="KLU04778.1"/>
    <property type="molecule type" value="Genomic_DNA"/>
</dbReference>
<dbReference type="Gene3D" id="3.20.20.370">
    <property type="entry name" value="Glycoside hydrolase/deacetylase"/>
    <property type="match status" value="1"/>
</dbReference>
<dbReference type="InterPro" id="IPR051398">
    <property type="entry name" value="Polysacch_Deacetylase"/>
</dbReference>
<protein>
    <submittedName>
        <fullName evidence="4">Cell surface protein</fullName>
    </submittedName>
</protein>
<evidence type="ECO:0000313" key="4">
    <source>
        <dbReference type="EMBL" id="KLU04778.1"/>
    </source>
</evidence>
<dbReference type="InterPro" id="IPR002509">
    <property type="entry name" value="NODB_dom"/>
</dbReference>
<evidence type="ECO:0000313" key="5">
    <source>
        <dbReference type="Proteomes" id="UP000036367"/>
    </source>
</evidence>
<dbReference type="Proteomes" id="UP000036367">
    <property type="component" value="Unassembled WGS sequence"/>
</dbReference>
<feature type="domain" description="NodB homology" evidence="3">
    <location>
        <begin position="41"/>
        <end position="267"/>
    </location>
</feature>
<comment type="caution">
    <text evidence="4">The sequence shown here is derived from an EMBL/GenBank/DDBJ whole genome shotgun (WGS) entry which is preliminary data.</text>
</comment>
<name>A0A0J1BDT3_RHOIS</name>
<feature type="chain" id="PRO_5005248083" evidence="2">
    <location>
        <begin position="20"/>
        <end position="267"/>
    </location>
</feature>
<dbReference type="GO" id="GO:0005975">
    <property type="term" value="P:carbohydrate metabolic process"/>
    <property type="evidence" value="ECO:0007669"/>
    <property type="project" value="InterPro"/>
</dbReference>
<dbReference type="RefSeq" id="WP_047814617.1">
    <property type="nucleotide sequence ID" value="NZ_LECT01000025.1"/>
</dbReference>
<dbReference type="Pfam" id="PF01522">
    <property type="entry name" value="Polysacc_deac_1"/>
    <property type="match status" value="1"/>
</dbReference>
<reference evidence="4" key="1">
    <citation type="submission" date="2015-05" db="EMBL/GenBank/DDBJ databases">
        <title>Permanent draft genome of Rhodopirellula islandicus K833.</title>
        <authorList>
            <person name="Kizina J."/>
            <person name="Richter M."/>
            <person name="Glockner F.O."/>
            <person name="Harder J."/>
        </authorList>
    </citation>
    <scope>NUCLEOTIDE SEQUENCE [LARGE SCALE GENOMIC DNA]</scope>
    <source>
        <strain evidence="4">K833</strain>
    </source>
</reference>
<gene>
    <name evidence="4" type="ORF">RISK_003046</name>
</gene>
<evidence type="ECO:0000259" key="3">
    <source>
        <dbReference type="PROSITE" id="PS51677"/>
    </source>
</evidence>
<keyword evidence="5" id="KW-1185">Reference proteome</keyword>
<dbReference type="CDD" id="cd10967">
    <property type="entry name" value="CE4_GLA_like_6s"/>
    <property type="match status" value="1"/>
</dbReference>